<organism evidence="12 13">
    <name type="scientific">Drosophila lebanonensis</name>
    <name type="common">Fruit fly</name>
    <name type="synonym">Scaptodrosophila lebanonensis</name>
    <dbReference type="NCBI Taxonomy" id="7225"/>
    <lineage>
        <taxon>Eukaryota</taxon>
        <taxon>Metazoa</taxon>
        <taxon>Ecdysozoa</taxon>
        <taxon>Arthropoda</taxon>
        <taxon>Hexapoda</taxon>
        <taxon>Insecta</taxon>
        <taxon>Pterygota</taxon>
        <taxon>Neoptera</taxon>
        <taxon>Endopterygota</taxon>
        <taxon>Diptera</taxon>
        <taxon>Brachycera</taxon>
        <taxon>Muscomorpha</taxon>
        <taxon>Ephydroidea</taxon>
        <taxon>Drosophilidae</taxon>
        <taxon>Scaptodrosophila</taxon>
    </lineage>
</organism>
<comment type="cofactor">
    <cofactor evidence="1 11">
        <name>heme</name>
        <dbReference type="ChEBI" id="CHEBI:30413"/>
    </cofactor>
</comment>
<evidence type="ECO:0000256" key="11">
    <source>
        <dbReference type="PIRSR" id="PIRSR602403-1"/>
    </source>
</evidence>
<evidence type="ECO:0000256" key="10">
    <source>
        <dbReference type="ARBA" id="ARBA00023033"/>
    </source>
</evidence>
<evidence type="ECO:0000256" key="5">
    <source>
        <dbReference type="ARBA" id="ARBA00010617"/>
    </source>
</evidence>
<evidence type="ECO:0000256" key="6">
    <source>
        <dbReference type="ARBA" id="ARBA00022617"/>
    </source>
</evidence>
<gene>
    <name evidence="13" type="primary">LOC115622632</name>
</gene>
<dbReference type="Pfam" id="PF00067">
    <property type="entry name" value="p450"/>
    <property type="match status" value="1"/>
</dbReference>
<dbReference type="GO" id="GO:0020037">
    <property type="term" value="F:heme binding"/>
    <property type="evidence" value="ECO:0007669"/>
    <property type="project" value="InterPro"/>
</dbReference>
<dbReference type="GO" id="GO:0004497">
    <property type="term" value="F:monooxygenase activity"/>
    <property type="evidence" value="ECO:0007669"/>
    <property type="project" value="UniProtKB-KW"/>
</dbReference>
<comment type="function">
    <text evidence="2">May be involved in the metabolism of insect hormones and in the breakdown of synthetic insecticides.</text>
</comment>
<dbReference type="PANTHER" id="PTHR24291">
    <property type="entry name" value="CYTOCHROME P450 FAMILY 4"/>
    <property type="match status" value="1"/>
</dbReference>
<feature type="binding site" description="axial binding residue" evidence="11">
    <location>
        <position position="456"/>
    </location>
    <ligand>
        <name>heme</name>
        <dbReference type="ChEBI" id="CHEBI:30413"/>
    </ligand>
    <ligandPart>
        <name>Fe</name>
        <dbReference type="ChEBI" id="CHEBI:18248"/>
    </ligandPart>
</feature>
<evidence type="ECO:0000256" key="2">
    <source>
        <dbReference type="ARBA" id="ARBA00003690"/>
    </source>
</evidence>
<dbReference type="AlphaFoldDB" id="A0A6J2TBK7"/>
<dbReference type="PRINTS" id="PR00465">
    <property type="entry name" value="EP450IV"/>
</dbReference>
<dbReference type="InterPro" id="IPR002403">
    <property type="entry name" value="Cyt_P450_E_grp-IV"/>
</dbReference>
<dbReference type="InterPro" id="IPR001128">
    <property type="entry name" value="Cyt_P450"/>
</dbReference>
<dbReference type="Proteomes" id="UP000504634">
    <property type="component" value="Unplaced"/>
</dbReference>
<dbReference type="Gene3D" id="1.10.630.10">
    <property type="entry name" value="Cytochrome P450"/>
    <property type="match status" value="1"/>
</dbReference>
<dbReference type="RefSeq" id="XP_030372498.1">
    <property type="nucleotide sequence ID" value="XM_030516638.1"/>
</dbReference>
<protein>
    <submittedName>
        <fullName evidence="13">Probable cytochrome P450 312a1</fullName>
    </submittedName>
</protein>
<evidence type="ECO:0000256" key="1">
    <source>
        <dbReference type="ARBA" id="ARBA00001971"/>
    </source>
</evidence>
<accession>A0A6J2TBK7</accession>
<sequence length="510" mass="59322">MLGSVLLVLLGGVLVSWLIYVHEHHTRIDRLTRNWPQPRSWPIMGHLHLMIPLAGSEFFKHGSKLIFTFIKDHRVKLWLGHRLYFFDCNPKDIQALCSAQQLLEKTADYRFFENWLCEGIFTSRVEKWTHRRKMLSPSFNSNSIREFAKIFERQARILVFKLGEVAASGEPVDFFRLIATYTLDTICETALGVSVGAQKSNNCEYFDYVREALHIVDCRIKNLFYRNEIIYKFTALAARERRVVKALHNFTDDIIKKRCEELKSDQANRNTNDTVNPETEQRRSLSYLDTLLHATAPDGKPLKVTDIREEVDTIIYGGFDLTAATIKFFLYRMTLHMDYQKRCREEIWQVCGRDSNADITIEQMRQLIYLEWCLKEILRLYPSAPIVARHARADCVINDFCIPAGSNVIISPLYMGRCKEFFPDPLTFNPERWSPDAEPKIEPSTFIPFMTGGRSCIGQRYAMVMMKLVLAHCLRNFEFEAASETDREARLTFVVTLHTMKPVFLRVKAV</sequence>
<name>A0A6J2TBK7_DROLE</name>
<keyword evidence="9 11" id="KW-0408">Iron</keyword>
<proteinExistence type="inferred from homology"/>
<comment type="subcellular location">
    <subcellularLocation>
        <location evidence="4">Endoplasmic reticulum membrane</location>
        <topology evidence="4">Peripheral membrane protein</topology>
    </subcellularLocation>
    <subcellularLocation>
        <location evidence="3">Microsome membrane</location>
        <topology evidence="3">Peripheral membrane protein</topology>
    </subcellularLocation>
</comment>
<dbReference type="GO" id="GO:0005789">
    <property type="term" value="C:endoplasmic reticulum membrane"/>
    <property type="evidence" value="ECO:0007669"/>
    <property type="project" value="UniProtKB-SubCell"/>
</dbReference>
<dbReference type="OrthoDB" id="1055148at2759"/>
<dbReference type="PANTHER" id="PTHR24291:SF203">
    <property type="entry name" value="CYTOCHROME P450 4D1-RELATED"/>
    <property type="match status" value="1"/>
</dbReference>
<evidence type="ECO:0000256" key="8">
    <source>
        <dbReference type="ARBA" id="ARBA00023002"/>
    </source>
</evidence>
<dbReference type="CDD" id="cd20628">
    <property type="entry name" value="CYP4"/>
    <property type="match status" value="1"/>
</dbReference>
<dbReference type="InterPro" id="IPR050196">
    <property type="entry name" value="Cytochrome_P450_Monoox"/>
</dbReference>
<evidence type="ECO:0000256" key="7">
    <source>
        <dbReference type="ARBA" id="ARBA00022723"/>
    </source>
</evidence>
<dbReference type="SUPFAM" id="SSF48264">
    <property type="entry name" value="Cytochrome P450"/>
    <property type="match status" value="1"/>
</dbReference>
<evidence type="ECO:0000313" key="12">
    <source>
        <dbReference type="Proteomes" id="UP000504634"/>
    </source>
</evidence>
<keyword evidence="7 11" id="KW-0479">Metal-binding</keyword>
<keyword evidence="6 11" id="KW-0349">Heme</keyword>
<keyword evidence="12" id="KW-1185">Reference proteome</keyword>
<evidence type="ECO:0000313" key="13">
    <source>
        <dbReference type="RefSeq" id="XP_030372498.1"/>
    </source>
</evidence>
<dbReference type="GeneID" id="115622632"/>
<dbReference type="PRINTS" id="PR00385">
    <property type="entry name" value="P450"/>
</dbReference>
<evidence type="ECO:0000256" key="4">
    <source>
        <dbReference type="ARBA" id="ARBA00004406"/>
    </source>
</evidence>
<comment type="similarity">
    <text evidence="5">Belongs to the cytochrome P450 family.</text>
</comment>
<reference evidence="13" key="1">
    <citation type="submission" date="2025-08" db="UniProtKB">
        <authorList>
            <consortium name="RefSeq"/>
        </authorList>
    </citation>
    <scope>IDENTIFICATION</scope>
    <source>
        <strain evidence="13">11010-0011.00</strain>
        <tissue evidence="13">Whole body</tissue>
    </source>
</reference>
<evidence type="ECO:0000256" key="9">
    <source>
        <dbReference type="ARBA" id="ARBA00023004"/>
    </source>
</evidence>
<dbReference type="CTD" id="40005"/>
<dbReference type="GO" id="GO:0016705">
    <property type="term" value="F:oxidoreductase activity, acting on paired donors, with incorporation or reduction of molecular oxygen"/>
    <property type="evidence" value="ECO:0007669"/>
    <property type="project" value="InterPro"/>
</dbReference>
<dbReference type="InterPro" id="IPR036396">
    <property type="entry name" value="Cyt_P450_sf"/>
</dbReference>
<keyword evidence="10" id="KW-0503">Monooxygenase</keyword>
<keyword evidence="8" id="KW-0560">Oxidoreductase</keyword>
<evidence type="ECO:0000256" key="3">
    <source>
        <dbReference type="ARBA" id="ARBA00004174"/>
    </source>
</evidence>
<dbReference type="GO" id="GO:0005506">
    <property type="term" value="F:iron ion binding"/>
    <property type="evidence" value="ECO:0007669"/>
    <property type="project" value="InterPro"/>
</dbReference>